<gene>
    <name evidence="1" type="ORF">L1987_65850</name>
</gene>
<protein>
    <submittedName>
        <fullName evidence="1">Uncharacterized protein</fullName>
    </submittedName>
</protein>
<name>A0ACB9BVT9_9ASTR</name>
<comment type="caution">
    <text evidence="1">The sequence shown here is derived from an EMBL/GenBank/DDBJ whole genome shotgun (WGS) entry which is preliminary data.</text>
</comment>
<evidence type="ECO:0000313" key="2">
    <source>
        <dbReference type="Proteomes" id="UP001056120"/>
    </source>
</evidence>
<dbReference type="Proteomes" id="UP001056120">
    <property type="component" value="Linkage Group LG22"/>
</dbReference>
<organism evidence="1 2">
    <name type="scientific">Smallanthus sonchifolius</name>
    <dbReference type="NCBI Taxonomy" id="185202"/>
    <lineage>
        <taxon>Eukaryota</taxon>
        <taxon>Viridiplantae</taxon>
        <taxon>Streptophyta</taxon>
        <taxon>Embryophyta</taxon>
        <taxon>Tracheophyta</taxon>
        <taxon>Spermatophyta</taxon>
        <taxon>Magnoliopsida</taxon>
        <taxon>eudicotyledons</taxon>
        <taxon>Gunneridae</taxon>
        <taxon>Pentapetalae</taxon>
        <taxon>asterids</taxon>
        <taxon>campanulids</taxon>
        <taxon>Asterales</taxon>
        <taxon>Asteraceae</taxon>
        <taxon>Asteroideae</taxon>
        <taxon>Heliantheae alliance</taxon>
        <taxon>Millerieae</taxon>
        <taxon>Smallanthus</taxon>
    </lineage>
</organism>
<proteinExistence type="predicted"/>
<keyword evidence="2" id="KW-1185">Reference proteome</keyword>
<dbReference type="EMBL" id="CM042039">
    <property type="protein sequence ID" value="KAI3726053.1"/>
    <property type="molecule type" value="Genomic_DNA"/>
</dbReference>
<reference evidence="1 2" key="2">
    <citation type="journal article" date="2022" name="Mol. Ecol. Resour.">
        <title>The genomes of chicory, endive, great burdock and yacon provide insights into Asteraceae paleo-polyploidization history and plant inulin production.</title>
        <authorList>
            <person name="Fan W."/>
            <person name="Wang S."/>
            <person name="Wang H."/>
            <person name="Wang A."/>
            <person name="Jiang F."/>
            <person name="Liu H."/>
            <person name="Zhao H."/>
            <person name="Xu D."/>
            <person name="Zhang Y."/>
        </authorList>
    </citation>
    <scope>NUCLEOTIDE SEQUENCE [LARGE SCALE GENOMIC DNA]</scope>
    <source>
        <strain evidence="2">cv. Yunnan</strain>
        <tissue evidence="1">Leaves</tissue>
    </source>
</reference>
<evidence type="ECO:0000313" key="1">
    <source>
        <dbReference type="EMBL" id="KAI3726053.1"/>
    </source>
</evidence>
<accession>A0ACB9BVT9</accession>
<sequence length="295" mass="33044">MKSLMASKHTFLCVLLFLFSLSKGDDKIKHLQGCKRGSKVQGLHEVKQYLAQFGYLNYQVTPDHVNPLQNDEFDEQIEAAVKDFQNFYHLTATGTLDGPTISQMLMPRCGRPDKGISSHNHEKKLLHIVSHYQFFPNSPRWPPGKSHLTYEFASNYPNIYVPPVVSAFNKWASATGYFTFSRVDSVTIADLKISWESGDHGDGIPFPPGTPVVAHAFAPTDGRFHYNANQNWFIGASPNAIDVETVALHEIGHLLGLDHSQFENAIMWSYVPTGAVKGLDSDDIQGIQALYMLYK</sequence>
<reference evidence="2" key="1">
    <citation type="journal article" date="2022" name="Mol. Ecol. Resour.">
        <title>The genomes of chicory, endive, great burdock and yacon provide insights into Asteraceae palaeo-polyploidization history and plant inulin production.</title>
        <authorList>
            <person name="Fan W."/>
            <person name="Wang S."/>
            <person name="Wang H."/>
            <person name="Wang A."/>
            <person name="Jiang F."/>
            <person name="Liu H."/>
            <person name="Zhao H."/>
            <person name="Xu D."/>
            <person name="Zhang Y."/>
        </authorList>
    </citation>
    <scope>NUCLEOTIDE SEQUENCE [LARGE SCALE GENOMIC DNA]</scope>
    <source>
        <strain evidence="2">cv. Yunnan</strain>
    </source>
</reference>